<dbReference type="PROSITE" id="PS50110">
    <property type="entry name" value="RESPONSE_REGULATORY"/>
    <property type="match status" value="1"/>
</dbReference>
<dbReference type="Pfam" id="PF00989">
    <property type="entry name" value="PAS"/>
    <property type="match status" value="2"/>
</dbReference>
<evidence type="ECO:0000256" key="7">
    <source>
        <dbReference type="SAM" id="MobiDB-lite"/>
    </source>
</evidence>
<feature type="modified residue" description="4-aspartylphosphate" evidence="6">
    <location>
        <position position="53"/>
    </location>
</feature>
<dbReference type="PRINTS" id="PR00344">
    <property type="entry name" value="BCTRLSENSOR"/>
</dbReference>
<evidence type="ECO:0000259" key="8">
    <source>
        <dbReference type="PROSITE" id="PS50109"/>
    </source>
</evidence>
<dbReference type="PANTHER" id="PTHR43304">
    <property type="entry name" value="PHYTOCHROME-LIKE PROTEIN CPH1"/>
    <property type="match status" value="1"/>
</dbReference>
<keyword evidence="4" id="KW-0808">Transferase</keyword>
<dbReference type="Pfam" id="PF08447">
    <property type="entry name" value="PAS_3"/>
    <property type="match status" value="1"/>
</dbReference>
<dbReference type="InterPro" id="IPR000700">
    <property type="entry name" value="PAS-assoc_C"/>
</dbReference>
<dbReference type="HOGENOM" id="CLU_000445_114_58_2"/>
<dbReference type="PROSITE" id="PS50113">
    <property type="entry name" value="PAC"/>
    <property type="match status" value="1"/>
</dbReference>
<dbReference type="Pfam" id="PF00072">
    <property type="entry name" value="Response_reg"/>
    <property type="match status" value="1"/>
</dbReference>
<dbReference type="PROSITE" id="PS50112">
    <property type="entry name" value="PAS"/>
    <property type="match status" value="2"/>
</dbReference>
<dbReference type="AlphaFoldDB" id="A7IAW9"/>
<dbReference type="Proteomes" id="UP000002408">
    <property type="component" value="Chromosome"/>
</dbReference>
<dbReference type="NCBIfam" id="TIGR00229">
    <property type="entry name" value="sensory_box"/>
    <property type="match status" value="1"/>
</dbReference>
<evidence type="ECO:0000259" key="11">
    <source>
        <dbReference type="PROSITE" id="PS50113"/>
    </source>
</evidence>
<feature type="domain" description="PAC" evidence="11">
    <location>
        <begin position="367"/>
        <end position="417"/>
    </location>
</feature>
<feature type="domain" description="Response regulatory" evidence="9">
    <location>
        <begin position="3"/>
        <end position="118"/>
    </location>
</feature>
<dbReference type="OrthoDB" id="230688at2157"/>
<evidence type="ECO:0000256" key="5">
    <source>
        <dbReference type="ARBA" id="ARBA00022777"/>
    </source>
</evidence>
<feature type="domain" description="PAS" evidence="10">
    <location>
        <begin position="418"/>
        <end position="489"/>
    </location>
</feature>
<feature type="compositionally biased region" description="Polar residues" evidence="7">
    <location>
        <begin position="877"/>
        <end position="901"/>
    </location>
</feature>
<dbReference type="InterPro" id="IPR001789">
    <property type="entry name" value="Sig_transdc_resp-reg_receiver"/>
</dbReference>
<dbReference type="PROSITE" id="PS50109">
    <property type="entry name" value="HIS_KIN"/>
    <property type="match status" value="1"/>
</dbReference>
<organism evidence="12 13">
    <name type="scientific">Methanoregula boonei (strain DSM 21154 / JCM 14090 / 6A8)</name>
    <dbReference type="NCBI Taxonomy" id="456442"/>
    <lineage>
        <taxon>Archaea</taxon>
        <taxon>Methanobacteriati</taxon>
        <taxon>Methanobacteriota</taxon>
        <taxon>Stenosarchaea group</taxon>
        <taxon>Methanomicrobia</taxon>
        <taxon>Methanomicrobiales</taxon>
        <taxon>Methanoregulaceae</taxon>
        <taxon>Methanoregula</taxon>
    </lineage>
</organism>
<dbReference type="STRING" id="456442.Mboo_2366"/>
<keyword evidence="5 12" id="KW-0418">Kinase</keyword>
<dbReference type="CDD" id="cd00130">
    <property type="entry name" value="PAS"/>
    <property type="match status" value="3"/>
</dbReference>
<dbReference type="GO" id="GO:0004673">
    <property type="term" value="F:protein histidine kinase activity"/>
    <property type="evidence" value="ECO:0007669"/>
    <property type="project" value="UniProtKB-EC"/>
</dbReference>
<protein>
    <recommendedName>
        <fullName evidence="2">histidine kinase</fullName>
        <ecNumber evidence="2">2.7.13.3</ecNumber>
    </recommendedName>
</protein>
<keyword evidence="3 6" id="KW-0597">Phosphoprotein</keyword>
<gene>
    <name evidence="12" type="ordered locus">Mboo_2366</name>
</gene>
<evidence type="ECO:0000259" key="9">
    <source>
        <dbReference type="PROSITE" id="PS50110"/>
    </source>
</evidence>
<dbReference type="KEGG" id="mbn:Mboo_2366"/>
<dbReference type="Gene3D" id="3.30.450.20">
    <property type="entry name" value="PAS domain"/>
    <property type="match status" value="4"/>
</dbReference>
<dbReference type="InterPro" id="IPR013655">
    <property type="entry name" value="PAS_fold_3"/>
</dbReference>
<proteinExistence type="predicted"/>
<evidence type="ECO:0000256" key="4">
    <source>
        <dbReference type="ARBA" id="ARBA00022679"/>
    </source>
</evidence>
<evidence type="ECO:0000259" key="10">
    <source>
        <dbReference type="PROSITE" id="PS50112"/>
    </source>
</evidence>
<evidence type="ECO:0000313" key="12">
    <source>
        <dbReference type="EMBL" id="ABS56880.1"/>
    </source>
</evidence>
<comment type="catalytic activity">
    <reaction evidence="1">
        <text>ATP + protein L-histidine = ADP + protein N-phospho-L-histidine.</text>
        <dbReference type="EC" id="2.7.13.3"/>
    </reaction>
</comment>
<dbReference type="InterPro" id="IPR036890">
    <property type="entry name" value="HATPase_C_sf"/>
</dbReference>
<dbReference type="SMART" id="SM00448">
    <property type="entry name" value="REC"/>
    <property type="match status" value="1"/>
</dbReference>
<feature type="region of interest" description="Disordered" evidence="7">
    <location>
        <begin position="869"/>
        <end position="901"/>
    </location>
</feature>
<keyword evidence="13" id="KW-1185">Reference proteome</keyword>
<evidence type="ECO:0000256" key="1">
    <source>
        <dbReference type="ARBA" id="ARBA00000085"/>
    </source>
</evidence>
<dbReference type="eggNOG" id="arCOG06192">
    <property type="taxonomic scope" value="Archaea"/>
</dbReference>
<dbReference type="RefSeq" id="WP_012107942.1">
    <property type="nucleotide sequence ID" value="NC_009712.1"/>
</dbReference>
<dbReference type="SMART" id="SM00091">
    <property type="entry name" value="PAS"/>
    <property type="match status" value="3"/>
</dbReference>
<feature type="domain" description="PAS" evidence="10">
    <location>
        <begin position="138"/>
        <end position="179"/>
    </location>
</feature>
<dbReference type="InterPro" id="IPR003594">
    <property type="entry name" value="HATPase_dom"/>
</dbReference>
<evidence type="ECO:0000256" key="3">
    <source>
        <dbReference type="ARBA" id="ARBA00022553"/>
    </source>
</evidence>
<dbReference type="SUPFAM" id="SSF55874">
    <property type="entry name" value="ATPase domain of HSP90 chaperone/DNA topoisomerase II/histidine kinase"/>
    <property type="match status" value="1"/>
</dbReference>
<evidence type="ECO:0000256" key="6">
    <source>
        <dbReference type="PROSITE-ProRule" id="PRU00169"/>
    </source>
</evidence>
<dbReference type="InterPro" id="IPR004358">
    <property type="entry name" value="Sig_transdc_His_kin-like_C"/>
</dbReference>
<dbReference type="InterPro" id="IPR013767">
    <property type="entry name" value="PAS_fold"/>
</dbReference>
<dbReference type="EC" id="2.7.13.3" evidence="2"/>
<dbReference type="SMART" id="SM00387">
    <property type="entry name" value="HATPase_c"/>
    <property type="match status" value="1"/>
</dbReference>
<dbReference type="GO" id="GO:0000160">
    <property type="term" value="P:phosphorelay signal transduction system"/>
    <property type="evidence" value="ECO:0007669"/>
    <property type="project" value="InterPro"/>
</dbReference>
<reference evidence="13" key="1">
    <citation type="journal article" date="2015" name="Microbiology">
        <title>Genome of Methanoregula boonei 6A8 reveals adaptations to oligotrophic peatland environments.</title>
        <authorList>
            <person name="Braeuer S."/>
            <person name="Cadillo-Quiroz H."/>
            <person name="Kyrpides N."/>
            <person name="Woyke T."/>
            <person name="Goodwin L."/>
            <person name="Detter C."/>
            <person name="Podell S."/>
            <person name="Yavitt J.B."/>
            <person name="Zinder S.H."/>
        </authorList>
    </citation>
    <scope>NUCLEOTIDE SEQUENCE [LARGE SCALE GENOMIC DNA]</scope>
    <source>
        <strain evidence="13">DSM 21154 / JCM 14090 / 6A8</strain>
    </source>
</reference>
<dbReference type="InterPro" id="IPR052162">
    <property type="entry name" value="Sensor_kinase/Photoreceptor"/>
</dbReference>
<dbReference type="Pfam" id="PF02518">
    <property type="entry name" value="HATPase_c"/>
    <property type="match status" value="1"/>
</dbReference>
<dbReference type="InterPro" id="IPR005467">
    <property type="entry name" value="His_kinase_dom"/>
</dbReference>
<feature type="domain" description="Histidine kinase" evidence="8">
    <location>
        <begin position="774"/>
        <end position="872"/>
    </location>
</feature>
<dbReference type="Gene3D" id="3.30.565.10">
    <property type="entry name" value="Histidine kinase-like ATPase, C-terminal domain"/>
    <property type="match status" value="1"/>
</dbReference>
<evidence type="ECO:0000256" key="2">
    <source>
        <dbReference type="ARBA" id="ARBA00012438"/>
    </source>
</evidence>
<dbReference type="PANTHER" id="PTHR43304:SF1">
    <property type="entry name" value="PAC DOMAIN-CONTAINING PROTEIN"/>
    <property type="match status" value="1"/>
</dbReference>
<dbReference type="Gene3D" id="3.40.50.2300">
    <property type="match status" value="1"/>
</dbReference>
<dbReference type="InterPro" id="IPR035965">
    <property type="entry name" value="PAS-like_dom_sf"/>
</dbReference>
<dbReference type="eggNOG" id="arCOG02385">
    <property type="taxonomic scope" value="Archaea"/>
</dbReference>
<dbReference type="GO" id="GO:0006355">
    <property type="term" value="P:regulation of DNA-templated transcription"/>
    <property type="evidence" value="ECO:0007669"/>
    <property type="project" value="InterPro"/>
</dbReference>
<dbReference type="InterPro" id="IPR000014">
    <property type="entry name" value="PAS"/>
</dbReference>
<evidence type="ECO:0000313" key="13">
    <source>
        <dbReference type="Proteomes" id="UP000002408"/>
    </source>
</evidence>
<dbReference type="EMBL" id="CP000780">
    <property type="protein sequence ID" value="ABS56880.1"/>
    <property type="molecule type" value="Genomic_DNA"/>
</dbReference>
<dbReference type="CDD" id="cd00075">
    <property type="entry name" value="HATPase"/>
    <property type="match status" value="1"/>
</dbReference>
<dbReference type="SUPFAM" id="SSF52172">
    <property type="entry name" value="CheY-like"/>
    <property type="match status" value="1"/>
</dbReference>
<sequence>MISVLYVDDEATLLELTRLFLEYRGEFSVDTKQSVQEGLDALKVRQYDAVISDFQMPGIDGLEFLRNVRTTFGDLPFILFTGKGREDVAIQAIDDGVDFYLRKGEDARLQFARLENRIKLAIERRTPRNVPASPGILVAELINFFPDATFAIDKEGTLIGWNHAMETLTGVPAPEILGKGKYEYSRVLYGEPRPSLVDLIFRSDADAGNYYPLLEECEGGILASETRLKIPRLSSIKLSCRAMPLRDQNGSVIGAIESLSLPVLELPDPRHAGVSHEVPAAREEPGDHWQKIEEVVASLPGVVYQYCSRPSGENEVHFINRPASENILGFDRSDGDFFSWVARHMHPDDRERFTSATDGAQEDGASWNFEGRFIKPSGETIWIWGMGNRSVRGNEQSYAGIFLDISARKKAELKVQEYEEKFRLLAGHSREPVLVVDFGGSILFANSAAARIFETPDSASLIGRTVMDFIAPESRDALAQEFVQASRGSGTGPANYTMLSAQGNLIPVESSGTVVLYEGKIAHFLSLRDTTGSRTLEGALKEGDEEFRLLFDHMDEPVALCEIVYSGGSTASDYRILKANDAVWRTLGASRSSVIGKTSREAYNTPEPPHLDIYARVAATGKTETFERYFPELQKHFRVSVCSPGKDRFATIFYDITEHKKAETALLQANHQLNLMASITRHDILNNVSALLGYVTILRMKFQNPALSYYFTKLEDITTAIQHLISDTQMYQNFGIAEPKWLEVSTLIRHLQIPETIVLTVDLADVELYADPLLEKVFFNLLDNSIRHGQTVTEIRVSSRHNDDRLVLSWEDNGVGIPSEEKSKIFEKGFGKNTGLGLFLCREILSITNISIQETGEPGRGARFEITVPPGGYRLTDTPNYPVNSSRSKSPGIGQQQVNPD</sequence>
<dbReference type="GeneID" id="25393957"/>
<dbReference type="InterPro" id="IPR011006">
    <property type="entry name" value="CheY-like_superfamily"/>
</dbReference>
<dbReference type="SUPFAM" id="SSF55785">
    <property type="entry name" value="PYP-like sensor domain (PAS domain)"/>
    <property type="match status" value="4"/>
</dbReference>
<name>A7IAW9_METB6</name>
<dbReference type="Pfam" id="PF13426">
    <property type="entry name" value="PAS_9"/>
    <property type="match status" value="1"/>
</dbReference>
<accession>A7IAW9</accession>
<dbReference type="CDD" id="cd00156">
    <property type="entry name" value="REC"/>
    <property type="match status" value="1"/>
</dbReference>